<evidence type="ECO:0000256" key="2">
    <source>
        <dbReference type="ARBA" id="ARBA00022723"/>
    </source>
</evidence>
<sequence length="1412" mass="141011">MPCVLQFEADRFPLESGETADPMILMLQVQSITGVSPEEQILLSKSWDGPTPFAKAASLTEAGSVLATPDASVIVLLRANRGARAVSDDPSGAGKPLLVAAPESAAPGIGGVSFQNEKARQAIIEAIRHVEEPKRAKSDQQASRLLNNCAHMRAYDDPAVIEKALTVVPVVDIWAEARANTLQERANAGLPSLSADSVGPAPELSPAAVRDALAGGASTRILFRDSLLDRVASFFKHKFFKWTNTLPCSACGGGTRGGMGTQPTPEERRGGAGITEIHTCNDPACGVQTRFPRLNNPLHLLDSRNGRCGEWANTFTAICFALGFDARHVHDSTDHVWTEVWSDGQARWLHVDSCEQAIDRPLMYEAGWGKKLQWIVAVGRDEVVDVTRRYTRKPAEVLGRREEVPEDFLEAVVAAASECQRKTARLPPVMTPRADYIARRGHAEACELEVCASTEGRSLKAGEQHGRISGSLAWRASRRELGQDAGADAGEGAGSAPLTGPAAAALASWQGRGGEPSGFAEADDAVGWTDAASAPGMAVRCATAIANSELVLAAAEDGKSCVWAPVAKLSKPGATQAAASEDAAAAGASPAEPTFKPTTSTVMAGPRSASLAAAAGLAASALAEGAPFPPEGSEILALASDPTPTSSAGIMVLAATSDGLVWAMQQAVAGRTKEGPAVAGRARGGWLALPAGQWRDAAPAAGAGAPLLCSMAVHPSGAVLLCTRSSEAPPLLSVFHGTASSMRAYFASSVPLTAASAATAEGAGAACSARPLAVLPLPVGSAAHIACTPSGGVVASGGSGPVFALRRPALQPTASLVEAGVSTDLWEAGGLREALSATGTPDLSLSGDAAGLALALGYRRSAVTLADGTAAAGLSVVAPAVQPSAHPFVAQLLLASPAAAPPAAAAASTGPGGVDAASAASAIASALEGKSSAWIGLCRLAQAPDFAAPTAMPLAVCRSGRSDGTKAALQAQRTAQEDGAATTPASPAAAASAVGITETSLASGERVVTVTLPANKVPHEPGLYGLRLFQDWRFRSSIASLGVVLIAPAPLSAGAVISAPAITTPAHADGSIVLPRPAHQGDLAVPIGPCSADAASPPPPPSASTPASSAAAAASAAASGDAPAGGSAPVAFGAGTATFAARLVPTSPAELEACATSASADASRSVVDLSAAGATGALQPLVGGFRLESSPAGTAQGDAPAAAMSATLASTHSPWVPLAPLRSPGALVALKTGLLCLPSDGAAAAATFAIHSSADAVLAVPAAHLGVDEAPAAAQRTPPMPSAAAGAAASSAAPAAQSLASTGPVSPAPTPKGDAASPSHGSLRGSAASASSAVAPSPATPAAAVPPAIRAKAFFLMRASGCGSASCDVPHCRGAGPRATAPHREIMREAVPLVQNKANAPCPRIVAKLQGK</sequence>
<dbReference type="InterPro" id="IPR002931">
    <property type="entry name" value="Transglutaminase-like"/>
</dbReference>
<evidence type="ECO:0000313" key="7">
    <source>
        <dbReference type="Proteomes" id="UP000323011"/>
    </source>
</evidence>
<dbReference type="InterPro" id="IPR038765">
    <property type="entry name" value="Papain-like_cys_pep_sf"/>
</dbReference>
<accession>A0A5A8CLE8</accession>
<evidence type="ECO:0000256" key="1">
    <source>
        <dbReference type="ARBA" id="ARBA00009390"/>
    </source>
</evidence>
<dbReference type="GO" id="GO:0000224">
    <property type="term" value="F:peptide-N4-(N-acetyl-beta-glucosaminyl)asparagine amidase activity"/>
    <property type="evidence" value="ECO:0007669"/>
    <property type="project" value="TreeGrafter"/>
</dbReference>
<feature type="region of interest" description="Disordered" evidence="4">
    <location>
        <begin position="967"/>
        <end position="986"/>
    </location>
</feature>
<gene>
    <name evidence="6" type="ORF">FNF29_02844</name>
</gene>
<dbReference type="Pfam" id="PF01841">
    <property type="entry name" value="Transglut_core"/>
    <property type="match status" value="1"/>
</dbReference>
<keyword evidence="2" id="KW-0479">Metal-binding</keyword>
<dbReference type="GO" id="GO:0006516">
    <property type="term" value="P:glycoprotein catabolic process"/>
    <property type="evidence" value="ECO:0007669"/>
    <property type="project" value="TreeGrafter"/>
</dbReference>
<reference evidence="6 7" key="1">
    <citation type="submission" date="2019-07" db="EMBL/GenBank/DDBJ databases">
        <title>Genomes of Cafeteria roenbergensis.</title>
        <authorList>
            <person name="Fischer M.G."/>
            <person name="Hackl T."/>
            <person name="Roman M."/>
        </authorList>
    </citation>
    <scope>NUCLEOTIDE SEQUENCE [LARGE SCALE GENOMIC DNA]</scope>
    <source>
        <strain evidence="6 7">BVI</strain>
    </source>
</reference>
<feature type="region of interest" description="Disordered" evidence="4">
    <location>
        <begin position="1085"/>
        <end position="1108"/>
    </location>
</feature>
<dbReference type="SMART" id="SM00460">
    <property type="entry name" value="TGc"/>
    <property type="match status" value="1"/>
</dbReference>
<evidence type="ECO:0000256" key="4">
    <source>
        <dbReference type="SAM" id="MobiDB-lite"/>
    </source>
</evidence>
<organism evidence="6 7">
    <name type="scientific">Cafeteria roenbergensis</name>
    <name type="common">Marine flagellate</name>
    <dbReference type="NCBI Taxonomy" id="33653"/>
    <lineage>
        <taxon>Eukaryota</taxon>
        <taxon>Sar</taxon>
        <taxon>Stramenopiles</taxon>
        <taxon>Bigyra</taxon>
        <taxon>Opalozoa</taxon>
        <taxon>Bicosoecida</taxon>
        <taxon>Cafeteriaceae</taxon>
        <taxon>Cafeteria</taxon>
    </lineage>
</organism>
<dbReference type="GO" id="GO:0005634">
    <property type="term" value="C:nucleus"/>
    <property type="evidence" value="ECO:0007669"/>
    <property type="project" value="TreeGrafter"/>
</dbReference>
<dbReference type="EMBL" id="VLTN01000014">
    <property type="protein sequence ID" value="KAA0153855.1"/>
    <property type="molecule type" value="Genomic_DNA"/>
</dbReference>
<feature type="compositionally biased region" description="Low complexity" evidence="4">
    <location>
        <begin position="1326"/>
        <end position="1342"/>
    </location>
</feature>
<evidence type="ECO:0000259" key="5">
    <source>
        <dbReference type="SMART" id="SM00460"/>
    </source>
</evidence>
<dbReference type="GO" id="GO:0046872">
    <property type="term" value="F:metal ion binding"/>
    <property type="evidence" value="ECO:0007669"/>
    <property type="project" value="UniProtKB-KW"/>
</dbReference>
<feature type="region of interest" description="Disordered" evidence="4">
    <location>
        <begin position="580"/>
        <end position="602"/>
    </location>
</feature>
<dbReference type="Proteomes" id="UP000323011">
    <property type="component" value="Unassembled WGS sequence"/>
</dbReference>
<keyword evidence="3" id="KW-0862">Zinc</keyword>
<dbReference type="Gene3D" id="2.20.25.10">
    <property type="match status" value="1"/>
</dbReference>
<keyword evidence="7" id="KW-1185">Reference proteome</keyword>
<feature type="domain" description="Transglutaminase-like" evidence="5">
    <location>
        <begin position="300"/>
        <end position="355"/>
    </location>
</feature>
<dbReference type="SUPFAM" id="SSF54001">
    <property type="entry name" value="Cysteine proteinases"/>
    <property type="match status" value="1"/>
</dbReference>
<name>A0A5A8CLE8_CAFRO</name>
<evidence type="ECO:0000313" key="6">
    <source>
        <dbReference type="EMBL" id="KAA0153855.1"/>
    </source>
</evidence>
<dbReference type="InterPro" id="IPR050883">
    <property type="entry name" value="PNGase"/>
</dbReference>
<comment type="caution">
    <text evidence="6">The sequence shown here is derived from an EMBL/GenBank/DDBJ whole genome shotgun (WGS) entry which is preliminary data.</text>
</comment>
<dbReference type="PANTHER" id="PTHR12143:SF19">
    <property type="entry name" value="PEPTIDE-N(4)-(N-ACETYL-BETA-GLUCOSAMINYL)ASPARAGINE AMIDASE"/>
    <property type="match status" value="1"/>
</dbReference>
<dbReference type="GO" id="GO:0005829">
    <property type="term" value="C:cytosol"/>
    <property type="evidence" value="ECO:0007669"/>
    <property type="project" value="TreeGrafter"/>
</dbReference>
<dbReference type="Gene3D" id="3.10.620.30">
    <property type="match status" value="1"/>
</dbReference>
<dbReference type="PANTHER" id="PTHR12143">
    <property type="entry name" value="PEPTIDE N-GLYCANASE PNGASE -RELATED"/>
    <property type="match status" value="1"/>
</dbReference>
<proteinExistence type="inferred from homology"/>
<evidence type="ECO:0000256" key="3">
    <source>
        <dbReference type="ARBA" id="ARBA00022833"/>
    </source>
</evidence>
<feature type="compositionally biased region" description="Low complexity" evidence="4">
    <location>
        <begin position="580"/>
        <end position="594"/>
    </location>
</feature>
<feature type="region of interest" description="Disordered" evidence="4">
    <location>
        <begin position="1295"/>
        <end position="1342"/>
    </location>
</feature>
<protein>
    <recommendedName>
        <fullName evidence="5">Transglutaminase-like domain-containing protein</fullName>
    </recommendedName>
</protein>
<comment type="similarity">
    <text evidence="1">Belongs to the transglutaminase-like superfamily. PNGase family.</text>
</comment>